<dbReference type="AlphaFoldDB" id="A0A9D4ENS7"/>
<name>A0A9D4ENS7_DREPO</name>
<gene>
    <name evidence="1" type="ORF">DPMN_159192</name>
</gene>
<dbReference type="Proteomes" id="UP000828390">
    <property type="component" value="Unassembled WGS sequence"/>
</dbReference>
<accession>A0A9D4ENS7</accession>
<proteinExistence type="predicted"/>
<keyword evidence="2" id="KW-1185">Reference proteome</keyword>
<reference evidence="1" key="1">
    <citation type="journal article" date="2019" name="bioRxiv">
        <title>The Genome of the Zebra Mussel, Dreissena polymorpha: A Resource for Invasive Species Research.</title>
        <authorList>
            <person name="McCartney M.A."/>
            <person name="Auch B."/>
            <person name="Kono T."/>
            <person name="Mallez S."/>
            <person name="Zhang Y."/>
            <person name="Obille A."/>
            <person name="Becker A."/>
            <person name="Abrahante J.E."/>
            <person name="Garbe J."/>
            <person name="Badalamenti J.P."/>
            <person name="Herman A."/>
            <person name="Mangelson H."/>
            <person name="Liachko I."/>
            <person name="Sullivan S."/>
            <person name="Sone E.D."/>
            <person name="Koren S."/>
            <person name="Silverstein K.A.T."/>
            <person name="Beckman K.B."/>
            <person name="Gohl D.M."/>
        </authorList>
    </citation>
    <scope>NUCLEOTIDE SEQUENCE</scope>
    <source>
        <strain evidence="1">Duluth1</strain>
        <tissue evidence="1">Whole animal</tissue>
    </source>
</reference>
<sequence>MPFNTNNVDVTVAANSVFGITTAILNDVVPATTLDDPDIRQIYLNTSNLIANMIATNFSSRHDLALLYYPSAIEFYWFVARTYGEITRKEKTEKLPHPVLEEVKELLSAVLHDHMTSVLINQTQVDSRGDIYFDDFVGDGDLDRNNNTVVRGQDRLFTTGMAINALMSTWAVFDEKTKHLYWEKDTPDEVKDTVSKAASFLHNNLFGLTYQPWNAFFSGSVKGSTTGPSYPMNRNYITPGNPRDGYMDAVQGIIDEKTYQALIKKGVHGRPVPIDFHGYNNYPDYWPFWSSEPYTYVTNMLALSRYANTYDQYEKL</sequence>
<evidence type="ECO:0000313" key="2">
    <source>
        <dbReference type="Proteomes" id="UP000828390"/>
    </source>
</evidence>
<dbReference type="EMBL" id="JAIWYP010000008">
    <property type="protein sequence ID" value="KAH3781365.1"/>
    <property type="molecule type" value="Genomic_DNA"/>
</dbReference>
<protein>
    <submittedName>
        <fullName evidence="1">Uncharacterized protein</fullName>
    </submittedName>
</protein>
<comment type="caution">
    <text evidence="1">The sequence shown here is derived from an EMBL/GenBank/DDBJ whole genome shotgun (WGS) entry which is preliminary data.</text>
</comment>
<organism evidence="1 2">
    <name type="scientific">Dreissena polymorpha</name>
    <name type="common">Zebra mussel</name>
    <name type="synonym">Mytilus polymorpha</name>
    <dbReference type="NCBI Taxonomy" id="45954"/>
    <lineage>
        <taxon>Eukaryota</taxon>
        <taxon>Metazoa</taxon>
        <taxon>Spiralia</taxon>
        <taxon>Lophotrochozoa</taxon>
        <taxon>Mollusca</taxon>
        <taxon>Bivalvia</taxon>
        <taxon>Autobranchia</taxon>
        <taxon>Heteroconchia</taxon>
        <taxon>Euheterodonta</taxon>
        <taxon>Imparidentia</taxon>
        <taxon>Neoheterodontei</taxon>
        <taxon>Myida</taxon>
        <taxon>Dreissenoidea</taxon>
        <taxon>Dreissenidae</taxon>
        <taxon>Dreissena</taxon>
    </lineage>
</organism>
<evidence type="ECO:0000313" key="1">
    <source>
        <dbReference type="EMBL" id="KAH3781365.1"/>
    </source>
</evidence>
<reference evidence="1" key="2">
    <citation type="submission" date="2020-11" db="EMBL/GenBank/DDBJ databases">
        <authorList>
            <person name="McCartney M.A."/>
            <person name="Auch B."/>
            <person name="Kono T."/>
            <person name="Mallez S."/>
            <person name="Becker A."/>
            <person name="Gohl D.M."/>
            <person name="Silverstein K.A.T."/>
            <person name="Koren S."/>
            <person name="Bechman K.B."/>
            <person name="Herman A."/>
            <person name="Abrahante J.E."/>
            <person name="Garbe J."/>
        </authorList>
    </citation>
    <scope>NUCLEOTIDE SEQUENCE</scope>
    <source>
        <strain evidence="1">Duluth1</strain>
        <tissue evidence="1">Whole animal</tissue>
    </source>
</reference>